<evidence type="ECO:0000256" key="4">
    <source>
        <dbReference type="ARBA" id="ARBA00023315"/>
    </source>
</evidence>
<keyword evidence="3" id="KW-0808">Transferase</keyword>
<evidence type="ECO:0000256" key="1">
    <source>
        <dbReference type="ARBA" id="ARBA00022450"/>
    </source>
</evidence>
<dbReference type="InterPro" id="IPR020841">
    <property type="entry name" value="PKS_Beta-ketoAc_synthase_dom"/>
</dbReference>
<dbReference type="InterPro" id="IPR049551">
    <property type="entry name" value="PKS_DH_C"/>
</dbReference>
<dbReference type="InterPro" id="IPR032821">
    <property type="entry name" value="PKS_assoc"/>
</dbReference>
<dbReference type="InterPro" id="IPR001227">
    <property type="entry name" value="Ac_transferase_dom_sf"/>
</dbReference>
<dbReference type="SMART" id="SM00823">
    <property type="entry name" value="PKS_PP"/>
    <property type="match status" value="1"/>
</dbReference>
<dbReference type="InterPro" id="IPR009081">
    <property type="entry name" value="PP-bd_ACP"/>
</dbReference>
<dbReference type="Pfam" id="PF16197">
    <property type="entry name" value="KAsynt_C_assoc"/>
    <property type="match status" value="1"/>
</dbReference>
<dbReference type="CDD" id="cd08953">
    <property type="entry name" value="KR_2_SDR_x"/>
    <property type="match status" value="1"/>
</dbReference>
<dbReference type="Pfam" id="PF00550">
    <property type="entry name" value="PP-binding"/>
    <property type="match status" value="1"/>
</dbReference>
<dbReference type="PROSITE" id="PS52004">
    <property type="entry name" value="KS3_2"/>
    <property type="match status" value="1"/>
</dbReference>
<dbReference type="SUPFAM" id="SSF52151">
    <property type="entry name" value="FabD/lysophospholipase-like"/>
    <property type="match status" value="1"/>
</dbReference>
<dbReference type="Pfam" id="PF00109">
    <property type="entry name" value="ketoacyl-synt"/>
    <property type="match status" value="1"/>
</dbReference>
<dbReference type="InterPro" id="IPR050091">
    <property type="entry name" value="PKS_NRPS_Biosynth_Enz"/>
</dbReference>
<dbReference type="InterPro" id="IPR020806">
    <property type="entry name" value="PKS_PP-bd"/>
</dbReference>
<keyword evidence="4" id="KW-0012">Acyltransferase</keyword>
<dbReference type="Gene3D" id="3.40.47.10">
    <property type="match status" value="1"/>
</dbReference>
<evidence type="ECO:0000313" key="10">
    <source>
        <dbReference type="EMBL" id="MFC7277779.1"/>
    </source>
</evidence>
<feature type="active site" description="Proton donor; for dehydratase activity" evidence="5">
    <location>
        <position position="1551"/>
    </location>
</feature>
<dbReference type="PROSITE" id="PS52019">
    <property type="entry name" value="PKS_MFAS_DH"/>
    <property type="match status" value="1"/>
</dbReference>
<evidence type="ECO:0000259" key="9">
    <source>
        <dbReference type="PROSITE" id="PS52019"/>
    </source>
</evidence>
<dbReference type="Pfam" id="PF02801">
    <property type="entry name" value="Ketoacyl-synt_C"/>
    <property type="match status" value="1"/>
</dbReference>
<dbReference type="SMART" id="SM00822">
    <property type="entry name" value="PKS_KR"/>
    <property type="match status" value="1"/>
</dbReference>
<sequence length="1819" mass="193577">MAERTGFEIAIVGMACRFPGAPDLDAYWRLLRDGTESITFFTDAELRAAGVNRDLLRRADYVKARGMLPDAESFDAAFFDIPPTEAAAMDPQHRVFLELAWTALEHSGHTPENFDGAVGVYAGTHESTYGARLRSGSAASGKLGPFATKLGIEKDYVATRASYKLGLGGPSLSVQTACSTSLVATHVAVQGLLAGECDLALAGGVTVHAAQRSGYLYEPGGIFSPDGHCRPFDAAAAGAVGSSGGGVVALRRLDDALASGDTIHAVILGTGVTNDGARRVGYTAPGVWGQVRAIRAALLAAGIPAETITYVEAHGSGTRLGDPIEVSALTDAFRMTTDATGFCALGSVKGNIGHTHVAAGAAGLIKTVLALRHRQIPASLHFTQANPRIDFASSPFRVNTRLTEWSAPAPLRAGVSSFGLGGTNAHVVLEEAPPPAPAVSAPRWEVITLSARSLQARTEQENELGGLLGAPAGSVPLADVAHTLQDGRRAFEYRTAVVGRARNEAAEALVGRAPGRMRRDQPARPDRDLALLLPGVGDLSAGMGRELYAEQPVFREHFDACAELLRPLIGIDLRKELMGAAAEPAGLDLAALLGRRAAEPVEDPLTRTLTAQPATFAFEYALARMWFAWGVEPSAMLGYSIGEITAACLAGVFRLEDALAMVTERARLIERTPAGRMLAVPLPAGLVEQRMDGEVWLAVDEGPSLCVVSGAADAVGALARRLHGEGVPTRPLRTRHAFHSPLLDGIAEELRSLVAGIARSRPRVPFLSNVSGDWITDDEALDEDYWSRQMCWPVRFRQGLDRLWQAPGRVLLEVGPGQALTSAALQALADGGGDRFAVASMAAYGAQPEMATVLTAAAKLWLAGVPIAWSAVRGGRSARRVPLPTYPFQRRRHWVEEQPAAVPLDVTSRSDPSTWFSVPSWVTAVPPPKTRPPAGATWLVVLDNRGVGRALAGRLTDLGQDVVAIHARQDPAAVLADLADSGRLPDTVVHLNTLPTSDAAVELGDTGAFLERGFFHLLRLARCLAEHAAVRPLHLAVVTAGAFAVTGTENVIPANATVLGPCRVLPQEHPQWTTRCIDLGAGEDDPEETADILVRELIGAPGPQVVAYRGRRRWLPELRPVRLDPPGDRIAGLRPQGHYLILGGFGGIGTTLAGFLADRVGARLVLVGRTPLPPAADWDDWLVAHDAEDRVSRRIRVIRDLEARGGQVLPVCADMTSLPRLRAALEQAEERFGPVDGVIHAAGILAEGLAQLKDSASAADTLATKVEGTVMLDTLLRDRRVDFVVLCSSTVGVFGGMGQLDYCAANAFLDAYAQRRGPQDDRLTVSVDWDSWQHVGMVADASALAETLTDARYPLERVAGHPLLDARQIGAGGRTVYRAELTPERHWLLGEHRMHGHPVVAGTVYLEMVIGALRDLGYRWPIELRDITFLAPCVIPPGSQRRLYLILEPDGDGHRLSLVSRSPRPGTATWIQHVTGHARVAGDHRPSTPPRADGGAPVAVPGHTGPMTLGPRAQCLGEVRAGGEWMAAQIQLPSSYGADLDQLYVHPTLLDIATGFANMYLSPVFRMPLAYARITVAGPLPAAFTSYIRARDDSAQADLATYDLILAGDDGAVLMEIDGLTMKRPAGLAARLASLADGTATDAATYTPDRGDDRLRPPAALIGTSRQGLTPEQGCAAFARILHRGLAPQVIVAPRPIEAVTAELGRSMGDLPAGAALGEAADGPRDTEPHPRPTLTNEYAAPRDDLEEQLARQWQDLLGVARVGVHDNFAELGGHSLFAVRLAGLIRETHQVDLPLPEVLAAATVAQLAQRIMKAKCGR</sequence>
<dbReference type="InterPro" id="IPR049900">
    <property type="entry name" value="PKS_mFAS_DH"/>
</dbReference>
<dbReference type="Pfam" id="PF21089">
    <property type="entry name" value="PKS_DH_N"/>
    <property type="match status" value="1"/>
</dbReference>
<dbReference type="InterPro" id="IPR013968">
    <property type="entry name" value="PKS_KR"/>
</dbReference>
<feature type="region of interest" description="N-terminal hotdog fold" evidence="5">
    <location>
        <begin position="1361"/>
        <end position="1485"/>
    </location>
</feature>
<dbReference type="SUPFAM" id="SSF51735">
    <property type="entry name" value="NAD(P)-binding Rossmann-fold domains"/>
    <property type="match status" value="2"/>
</dbReference>
<dbReference type="InterPro" id="IPR016039">
    <property type="entry name" value="Thiolase-like"/>
</dbReference>
<feature type="region of interest" description="C-terminal hotdog fold" evidence="5">
    <location>
        <begin position="1495"/>
        <end position="1631"/>
    </location>
</feature>
<dbReference type="InterPro" id="IPR014043">
    <property type="entry name" value="Acyl_transferase_dom"/>
</dbReference>
<dbReference type="PANTHER" id="PTHR43775">
    <property type="entry name" value="FATTY ACID SYNTHASE"/>
    <property type="match status" value="1"/>
</dbReference>
<accession>A0ABW2HX50</accession>
<dbReference type="InterPro" id="IPR014030">
    <property type="entry name" value="Ketoacyl_synth_N"/>
</dbReference>
<gene>
    <name evidence="10" type="ORF">ACFQS1_27645</name>
</gene>
<dbReference type="InterPro" id="IPR042104">
    <property type="entry name" value="PKS_dehydratase_sf"/>
</dbReference>
<keyword evidence="1" id="KW-0596">Phosphopantetheine</keyword>
<evidence type="ECO:0000313" key="11">
    <source>
        <dbReference type="Proteomes" id="UP001596548"/>
    </source>
</evidence>
<dbReference type="Gene3D" id="3.10.129.110">
    <property type="entry name" value="Polyketide synthase dehydratase"/>
    <property type="match status" value="1"/>
</dbReference>
<protein>
    <submittedName>
        <fullName evidence="10">SDR family NAD(P)-dependent oxidoreductase</fullName>
    </submittedName>
</protein>
<dbReference type="SMART" id="SM00825">
    <property type="entry name" value="PKS_KS"/>
    <property type="match status" value="1"/>
</dbReference>
<dbReference type="InterPro" id="IPR020807">
    <property type="entry name" value="PKS_DH"/>
</dbReference>
<feature type="active site" description="Proton acceptor; for dehydratase activity" evidence="5">
    <location>
        <position position="1392"/>
    </location>
</feature>
<dbReference type="InterPro" id="IPR036736">
    <property type="entry name" value="ACP-like_sf"/>
</dbReference>
<dbReference type="Gene3D" id="3.40.50.1820">
    <property type="entry name" value="alpha/beta hydrolase"/>
    <property type="match status" value="1"/>
</dbReference>
<dbReference type="Pfam" id="PF00698">
    <property type="entry name" value="Acyl_transf_1"/>
    <property type="match status" value="1"/>
</dbReference>
<dbReference type="CDD" id="cd00833">
    <property type="entry name" value="PKS"/>
    <property type="match status" value="1"/>
</dbReference>
<evidence type="ECO:0000259" key="8">
    <source>
        <dbReference type="PROSITE" id="PS52004"/>
    </source>
</evidence>
<feature type="domain" description="PKS/mFAS DH" evidence="9">
    <location>
        <begin position="1361"/>
        <end position="1631"/>
    </location>
</feature>
<keyword evidence="2" id="KW-0597">Phosphoprotein</keyword>
<dbReference type="InterPro" id="IPR049552">
    <property type="entry name" value="PKS_DH_N"/>
</dbReference>
<dbReference type="SUPFAM" id="SSF47336">
    <property type="entry name" value="ACP-like"/>
    <property type="match status" value="1"/>
</dbReference>
<feature type="region of interest" description="Disordered" evidence="6">
    <location>
        <begin position="1711"/>
        <end position="1738"/>
    </location>
</feature>
<organism evidence="10 11">
    <name type="scientific">Paractinoplanes rhizophilus</name>
    <dbReference type="NCBI Taxonomy" id="1416877"/>
    <lineage>
        <taxon>Bacteria</taxon>
        <taxon>Bacillati</taxon>
        <taxon>Actinomycetota</taxon>
        <taxon>Actinomycetes</taxon>
        <taxon>Micromonosporales</taxon>
        <taxon>Micromonosporaceae</taxon>
        <taxon>Paractinoplanes</taxon>
    </lineage>
</organism>
<dbReference type="PANTHER" id="PTHR43775:SF51">
    <property type="entry name" value="INACTIVE PHENOLPHTHIOCEROL SYNTHESIS POLYKETIDE SYNTHASE TYPE I PKS1-RELATED"/>
    <property type="match status" value="1"/>
</dbReference>
<dbReference type="SUPFAM" id="SSF53901">
    <property type="entry name" value="Thiolase-like"/>
    <property type="match status" value="1"/>
</dbReference>
<dbReference type="Pfam" id="PF08659">
    <property type="entry name" value="KR"/>
    <property type="match status" value="1"/>
</dbReference>
<dbReference type="InterPro" id="IPR036291">
    <property type="entry name" value="NAD(P)-bd_dom_sf"/>
</dbReference>
<evidence type="ECO:0000256" key="2">
    <source>
        <dbReference type="ARBA" id="ARBA00022553"/>
    </source>
</evidence>
<dbReference type="SMART" id="SM00827">
    <property type="entry name" value="PKS_AT"/>
    <property type="match status" value="1"/>
</dbReference>
<feature type="compositionally biased region" description="Basic and acidic residues" evidence="6">
    <location>
        <begin position="1722"/>
        <end position="1731"/>
    </location>
</feature>
<dbReference type="Gene3D" id="3.40.50.720">
    <property type="entry name" value="NAD(P)-binding Rossmann-like Domain"/>
    <property type="match status" value="1"/>
</dbReference>
<dbReference type="Proteomes" id="UP001596548">
    <property type="component" value="Unassembled WGS sequence"/>
</dbReference>
<dbReference type="InterPro" id="IPR016036">
    <property type="entry name" value="Malonyl_transacylase_ACP-bd"/>
</dbReference>
<dbReference type="Gene3D" id="3.40.366.10">
    <property type="entry name" value="Malonyl-Coenzyme A Acyl Carrier Protein, domain 2"/>
    <property type="match status" value="1"/>
</dbReference>
<evidence type="ECO:0000256" key="5">
    <source>
        <dbReference type="PROSITE-ProRule" id="PRU01363"/>
    </source>
</evidence>
<evidence type="ECO:0000256" key="6">
    <source>
        <dbReference type="SAM" id="MobiDB-lite"/>
    </source>
</evidence>
<dbReference type="Gene3D" id="3.30.70.3290">
    <property type="match status" value="1"/>
</dbReference>
<reference evidence="11" key="1">
    <citation type="journal article" date="2019" name="Int. J. Syst. Evol. Microbiol.">
        <title>The Global Catalogue of Microorganisms (GCM) 10K type strain sequencing project: providing services to taxonomists for standard genome sequencing and annotation.</title>
        <authorList>
            <consortium name="The Broad Institute Genomics Platform"/>
            <consortium name="The Broad Institute Genome Sequencing Center for Infectious Disease"/>
            <person name="Wu L."/>
            <person name="Ma J."/>
        </authorList>
    </citation>
    <scope>NUCLEOTIDE SEQUENCE [LARGE SCALE GENOMIC DNA]</scope>
    <source>
        <strain evidence="11">XZYJT-10</strain>
    </source>
</reference>
<dbReference type="SMART" id="SM00826">
    <property type="entry name" value="PKS_DH"/>
    <property type="match status" value="1"/>
</dbReference>
<proteinExistence type="predicted"/>
<dbReference type="PROSITE" id="PS50075">
    <property type="entry name" value="CARRIER"/>
    <property type="match status" value="1"/>
</dbReference>
<dbReference type="InterPro" id="IPR014031">
    <property type="entry name" value="Ketoacyl_synth_C"/>
</dbReference>
<dbReference type="EMBL" id="JBHTBJ010000025">
    <property type="protein sequence ID" value="MFC7277779.1"/>
    <property type="molecule type" value="Genomic_DNA"/>
</dbReference>
<dbReference type="InterPro" id="IPR029058">
    <property type="entry name" value="AB_hydrolase_fold"/>
</dbReference>
<evidence type="ECO:0000256" key="3">
    <source>
        <dbReference type="ARBA" id="ARBA00022679"/>
    </source>
</evidence>
<dbReference type="InterPro" id="IPR016035">
    <property type="entry name" value="Acyl_Trfase/lysoPLipase"/>
</dbReference>
<comment type="caution">
    <text evidence="10">The sequence shown here is derived from an EMBL/GenBank/DDBJ whole genome shotgun (WGS) entry which is preliminary data.</text>
</comment>
<feature type="domain" description="Carrier" evidence="7">
    <location>
        <begin position="1741"/>
        <end position="1816"/>
    </location>
</feature>
<dbReference type="RefSeq" id="WP_378973812.1">
    <property type="nucleotide sequence ID" value="NZ_JBHTBJ010000025.1"/>
</dbReference>
<name>A0ABW2HX50_9ACTN</name>
<feature type="domain" description="Ketosynthase family 3 (KS3)" evidence="8">
    <location>
        <begin position="6"/>
        <end position="431"/>
    </location>
</feature>
<keyword evidence="11" id="KW-1185">Reference proteome</keyword>
<dbReference type="SUPFAM" id="SSF55048">
    <property type="entry name" value="Probable ACP-binding domain of malonyl-CoA ACP transacylase"/>
    <property type="match status" value="1"/>
</dbReference>
<dbReference type="Pfam" id="PF14765">
    <property type="entry name" value="PS-DH"/>
    <property type="match status" value="1"/>
</dbReference>
<dbReference type="InterPro" id="IPR057326">
    <property type="entry name" value="KR_dom"/>
</dbReference>
<evidence type="ECO:0000259" key="7">
    <source>
        <dbReference type="PROSITE" id="PS50075"/>
    </source>
</evidence>